<keyword evidence="2" id="KW-0805">Transcription regulation</keyword>
<dbReference type="GO" id="GO:0046982">
    <property type="term" value="F:protein heterodimerization activity"/>
    <property type="evidence" value="ECO:0007669"/>
    <property type="project" value="InterPro"/>
</dbReference>
<gene>
    <name evidence="9" type="ORF">CPB84DRAFT_1777006</name>
</gene>
<feature type="compositionally biased region" description="Pro residues" evidence="7">
    <location>
        <begin position="698"/>
        <end position="707"/>
    </location>
</feature>
<dbReference type="GO" id="GO:0046695">
    <property type="term" value="C:SLIK (SAGA-like) complex"/>
    <property type="evidence" value="ECO:0007669"/>
    <property type="project" value="InterPro"/>
</dbReference>
<feature type="compositionally biased region" description="Basic and acidic residues" evidence="7">
    <location>
        <begin position="358"/>
        <end position="375"/>
    </location>
</feature>
<dbReference type="SMART" id="SM00297">
    <property type="entry name" value="BROMO"/>
    <property type="match status" value="1"/>
</dbReference>
<dbReference type="SUPFAM" id="SSF47370">
    <property type="entry name" value="Bromodomain"/>
    <property type="match status" value="1"/>
</dbReference>
<sequence length="981" mass="102391">MNNLLRTLTESKVTPTADLKLLLTSVKEGRKSQDSKLTDPFYDSLEGLLNDLKTITIDNHDAEAFLRPVSKTEVPDYLDVIQHPMDFQTMLRKVKSKQYKSKREFKDDLDLIWSNCLTYNATENHPLRPCVHRLKAKAEKLLKHITDRKERADPPIPSDLPSPIGGVARPRTHMNGNSSSTNGYLNGRSSHTRSPSLSKNGTPKSGSSLTIPPRARKDVPFAESLAIVRTPEGMGIFREWDMEVDTDQPGEGLVNSLRELAPIVEFECEEEETVVQKEDSMMVDGAVAAAGDKRRLNGNAADHRPRKKARFSTQYPTPLADEKDDATQLWWVAVQSDALLGSGLPGIPFGPSSSKPIKVKEKSKSKQKKPVDPTKRTIKGISSFKSSLKSTLNLLTMMNTNIKTMRRLRHTHSKFAALNDASAPPPEEEEEGGMFPSATAAAGGSNVNASVGPGPSSTNAGGRFGVTFGDMDGVDEDVNDKIDESPWTAGGRDAGIGTGNGKGKGKTKSPSGIELGAENASDCLRWTNNKVLEHVGFQGTSTVALDVLADVTAEYLQNVGRTIKFLSDKFGRTMTPEEIILHTLFESGSSKVQDLERYISDDIERYGLRLGELEKKLGAAYRESTAGEVLEDEGLFEEDSEEPGILAMGDFADLLGEDYLGFRELGIAEELGLSNLSIPKKLLRGKKVANRPTAAKPTEPPPPYPPPPPFVPLTAEKVDDQIGLLKGYYQGRFGQLAASTAPPPPPAAGAGAGVQVPAGPAGLVGPGMPPPPAPAPAPVLPPNTLPSMPFNPSGNALQQGQAPQAPGAPAPGSAAPVPAPVIPLDLALPDELPDSTHMKVGPIGQILLNKAGASSGAGKKKGGGGAAAKGGAEGTGSSGAGGGSATNGSTGGRGGGGGGGNGLPPGVVLANAASPTTSRKNSKKGGNASVTGGGGTGAANGGRKKKDGSGMGPPPGPGLTGPGGSGSSAASMYPAVVFASA</sequence>
<evidence type="ECO:0000256" key="7">
    <source>
        <dbReference type="SAM" id="MobiDB-lite"/>
    </source>
</evidence>
<dbReference type="Pfam" id="PF00439">
    <property type="entry name" value="Bromodomain"/>
    <property type="match status" value="1"/>
</dbReference>
<feature type="compositionally biased region" description="Gly residues" evidence="7">
    <location>
        <begin position="492"/>
        <end position="502"/>
    </location>
</feature>
<evidence type="ECO:0000256" key="6">
    <source>
        <dbReference type="PROSITE-ProRule" id="PRU00035"/>
    </source>
</evidence>
<dbReference type="GO" id="GO:0005198">
    <property type="term" value="F:structural molecule activity"/>
    <property type="evidence" value="ECO:0007669"/>
    <property type="project" value="TreeGrafter"/>
</dbReference>
<feature type="compositionally biased region" description="Low complexity" evidence="7">
    <location>
        <begin position="794"/>
        <end position="816"/>
    </location>
</feature>
<dbReference type="GO" id="GO:0006357">
    <property type="term" value="P:regulation of transcription by RNA polymerase II"/>
    <property type="evidence" value="ECO:0007669"/>
    <property type="project" value="TreeGrafter"/>
</dbReference>
<feature type="region of interest" description="Disordered" evidence="7">
    <location>
        <begin position="419"/>
        <end position="468"/>
    </location>
</feature>
<dbReference type="PROSITE" id="PS00633">
    <property type="entry name" value="BROMODOMAIN_1"/>
    <property type="match status" value="1"/>
</dbReference>
<feature type="compositionally biased region" description="Gly residues" evidence="7">
    <location>
        <begin position="931"/>
        <end position="940"/>
    </location>
</feature>
<dbReference type="EMBL" id="JADNYJ010000039">
    <property type="protein sequence ID" value="KAF8901913.1"/>
    <property type="molecule type" value="Genomic_DNA"/>
</dbReference>
<evidence type="ECO:0000313" key="9">
    <source>
        <dbReference type="EMBL" id="KAF8901913.1"/>
    </source>
</evidence>
<dbReference type="PANTHER" id="PTHR47343:SF1">
    <property type="entry name" value="TRANSCRIPTIONAL ACTIVATOR SPT7"/>
    <property type="match status" value="1"/>
</dbReference>
<feature type="domain" description="Bromo" evidence="8">
    <location>
        <begin position="57"/>
        <end position="127"/>
    </location>
</feature>
<dbReference type="Gene3D" id="1.10.20.10">
    <property type="entry name" value="Histone, subunit A"/>
    <property type="match status" value="1"/>
</dbReference>
<feature type="compositionally biased region" description="Pro residues" evidence="7">
    <location>
        <begin position="767"/>
        <end position="784"/>
    </location>
</feature>
<dbReference type="InterPro" id="IPR001487">
    <property type="entry name" value="Bromodomain"/>
</dbReference>
<dbReference type="CDD" id="cd22927">
    <property type="entry name" value="HFD_SPT7"/>
    <property type="match status" value="1"/>
</dbReference>
<evidence type="ECO:0000256" key="1">
    <source>
        <dbReference type="ARBA" id="ARBA00004123"/>
    </source>
</evidence>
<dbReference type="PRINTS" id="PR00503">
    <property type="entry name" value="BROMODOMAIN"/>
</dbReference>
<feature type="region of interest" description="Disordered" evidence="7">
    <location>
        <begin position="145"/>
        <end position="216"/>
    </location>
</feature>
<dbReference type="InterPro" id="IPR009072">
    <property type="entry name" value="Histone-fold"/>
</dbReference>
<name>A0A9P5NPG0_GYMJU</name>
<dbReference type="InterPro" id="IPR037782">
    <property type="entry name" value="Spt7"/>
</dbReference>
<dbReference type="GO" id="GO:0006325">
    <property type="term" value="P:chromatin organization"/>
    <property type="evidence" value="ECO:0007669"/>
    <property type="project" value="UniProtKB-ARBA"/>
</dbReference>
<dbReference type="Gene3D" id="1.20.920.10">
    <property type="entry name" value="Bromodomain-like"/>
    <property type="match status" value="1"/>
</dbReference>
<keyword evidence="10" id="KW-1185">Reference proteome</keyword>
<dbReference type="OrthoDB" id="21449at2759"/>
<dbReference type="InterPro" id="IPR036427">
    <property type="entry name" value="Bromodomain-like_sf"/>
</dbReference>
<dbReference type="PROSITE" id="PS50014">
    <property type="entry name" value="BROMODOMAIN_2"/>
    <property type="match status" value="1"/>
</dbReference>
<reference evidence="9" key="1">
    <citation type="submission" date="2020-11" db="EMBL/GenBank/DDBJ databases">
        <authorList>
            <consortium name="DOE Joint Genome Institute"/>
            <person name="Ahrendt S."/>
            <person name="Riley R."/>
            <person name="Andreopoulos W."/>
            <person name="LaButti K."/>
            <person name="Pangilinan J."/>
            <person name="Ruiz-duenas F.J."/>
            <person name="Barrasa J.M."/>
            <person name="Sanchez-Garcia M."/>
            <person name="Camarero S."/>
            <person name="Miyauchi S."/>
            <person name="Serrano A."/>
            <person name="Linde D."/>
            <person name="Babiker R."/>
            <person name="Drula E."/>
            <person name="Ayuso-Fernandez I."/>
            <person name="Pacheco R."/>
            <person name="Padilla G."/>
            <person name="Ferreira P."/>
            <person name="Barriuso J."/>
            <person name="Kellner H."/>
            <person name="Castanera R."/>
            <person name="Alfaro M."/>
            <person name="Ramirez L."/>
            <person name="Pisabarro A.G."/>
            <person name="Kuo A."/>
            <person name="Tritt A."/>
            <person name="Lipzen A."/>
            <person name="He G."/>
            <person name="Yan M."/>
            <person name="Ng V."/>
            <person name="Cullen D."/>
            <person name="Martin F."/>
            <person name="Rosso M.-N."/>
            <person name="Henrissat B."/>
            <person name="Hibbett D."/>
            <person name="Martinez A.T."/>
            <person name="Grigoriev I.V."/>
        </authorList>
    </citation>
    <scope>NUCLEOTIDE SEQUENCE</scope>
    <source>
        <strain evidence="9">AH 44721</strain>
    </source>
</reference>
<keyword evidence="5" id="KW-0539">Nucleus</keyword>
<accession>A0A9P5NPG0</accession>
<feature type="region of interest" description="Disordered" evidence="7">
    <location>
        <begin position="761"/>
        <end position="816"/>
    </location>
</feature>
<dbReference type="Proteomes" id="UP000724874">
    <property type="component" value="Unassembled WGS sequence"/>
</dbReference>
<dbReference type="GO" id="GO:0005634">
    <property type="term" value="C:nucleus"/>
    <property type="evidence" value="ECO:0007669"/>
    <property type="project" value="UniProtKB-SubCell"/>
</dbReference>
<evidence type="ECO:0000259" key="8">
    <source>
        <dbReference type="PROSITE" id="PS50014"/>
    </source>
</evidence>
<feature type="region of interest" description="Disordered" evidence="7">
    <location>
        <begin position="343"/>
        <end position="378"/>
    </location>
</feature>
<evidence type="ECO:0000256" key="2">
    <source>
        <dbReference type="ARBA" id="ARBA00023015"/>
    </source>
</evidence>
<feature type="region of interest" description="Disordered" evidence="7">
    <location>
        <begin position="483"/>
        <end position="513"/>
    </location>
</feature>
<evidence type="ECO:0000256" key="5">
    <source>
        <dbReference type="ARBA" id="ARBA00023242"/>
    </source>
</evidence>
<feature type="region of interest" description="Disordered" evidence="7">
    <location>
        <begin position="853"/>
        <end position="970"/>
    </location>
</feature>
<organism evidence="9 10">
    <name type="scientific">Gymnopilus junonius</name>
    <name type="common">Spectacular rustgill mushroom</name>
    <name type="synonym">Gymnopilus spectabilis subsp. junonius</name>
    <dbReference type="NCBI Taxonomy" id="109634"/>
    <lineage>
        <taxon>Eukaryota</taxon>
        <taxon>Fungi</taxon>
        <taxon>Dikarya</taxon>
        <taxon>Basidiomycota</taxon>
        <taxon>Agaricomycotina</taxon>
        <taxon>Agaricomycetes</taxon>
        <taxon>Agaricomycetidae</taxon>
        <taxon>Agaricales</taxon>
        <taxon>Agaricineae</taxon>
        <taxon>Hymenogastraceae</taxon>
        <taxon>Gymnopilus</taxon>
    </lineage>
</organism>
<dbReference type="InterPro" id="IPR018359">
    <property type="entry name" value="Bromodomain_CS"/>
</dbReference>
<protein>
    <recommendedName>
        <fullName evidence="8">Bromo domain-containing protein</fullName>
    </recommendedName>
</protein>
<feature type="compositionally biased region" description="Polar residues" evidence="7">
    <location>
        <begin position="174"/>
        <end position="210"/>
    </location>
</feature>
<keyword evidence="4" id="KW-0804">Transcription</keyword>
<evidence type="ECO:0000256" key="4">
    <source>
        <dbReference type="ARBA" id="ARBA00023163"/>
    </source>
</evidence>
<feature type="compositionally biased region" description="Gly residues" evidence="7">
    <location>
        <begin position="863"/>
        <end position="903"/>
    </location>
</feature>
<dbReference type="Pfam" id="PF07524">
    <property type="entry name" value="Bromo_TP"/>
    <property type="match status" value="1"/>
</dbReference>
<comment type="caution">
    <text evidence="9">The sequence shown here is derived from an EMBL/GenBank/DDBJ whole genome shotgun (WGS) entry which is preliminary data.</text>
</comment>
<keyword evidence="3 6" id="KW-0103">Bromodomain</keyword>
<dbReference type="PANTHER" id="PTHR47343">
    <property type="entry name" value="TRANSCRIPTIONAL ACTIVATOR SPT7"/>
    <property type="match status" value="1"/>
</dbReference>
<comment type="subcellular location">
    <subcellularLocation>
        <location evidence="1">Nucleus</location>
    </subcellularLocation>
</comment>
<dbReference type="GO" id="GO:0000124">
    <property type="term" value="C:SAGA complex"/>
    <property type="evidence" value="ECO:0007669"/>
    <property type="project" value="InterPro"/>
</dbReference>
<feature type="compositionally biased region" description="Polar residues" evidence="7">
    <location>
        <begin position="445"/>
        <end position="460"/>
    </location>
</feature>
<feature type="region of interest" description="Disordered" evidence="7">
    <location>
        <begin position="688"/>
        <end position="707"/>
    </location>
</feature>
<dbReference type="InterPro" id="IPR006565">
    <property type="entry name" value="BTP"/>
</dbReference>
<evidence type="ECO:0000313" key="10">
    <source>
        <dbReference type="Proteomes" id="UP000724874"/>
    </source>
</evidence>
<proteinExistence type="predicted"/>
<evidence type="ECO:0000256" key="3">
    <source>
        <dbReference type="ARBA" id="ARBA00023117"/>
    </source>
</evidence>
<dbReference type="AlphaFoldDB" id="A0A9P5NPG0"/>